<reference evidence="1" key="1">
    <citation type="submission" date="2019-08" db="EMBL/GenBank/DDBJ databases">
        <authorList>
            <person name="Kucharzyk K."/>
            <person name="Murdoch R.W."/>
            <person name="Higgins S."/>
            <person name="Loffler F."/>
        </authorList>
    </citation>
    <scope>NUCLEOTIDE SEQUENCE</scope>
</reference>
<organism evidence="1">
    <name type="scientific">bioreactor metagenome</name>
    <dbReference type="NCBI Taxonomy" id="1076179"/>
    <lineage>
        <taxon>unclassified sequences</taxon>
        <taxon>metagenomes</taxon>
        <taxon>ecological metagenomes</taxon>
    </lineage>
</organism>
<accession>A0A645GGA0</accession>
<sequence length="47" mass="4933">MLGAQENFTLTIVATKAPTMKTPSKVAASVNAVSRDCIVVTKEIPSL</sequence>
<proteinExistence type="predicted"/>
<dbReference type="AlphaFoldDB" id="A0A645GGA0"/>
<comment type="caution">
    <text evidence="1">The sequence shown here is derived from an EMBL/GenBank/DDBJ whole genome shotgun (WGS) entry which is preliminary data.</text>
</comment>
<protein>
    <submittedName>
        <fullName evidence="1">Uncharacterized protein</fullName>
    </submittedName>
</protein>
<evidence type="ECO:0000313" key="1">
    <source>
        <dbReference type="EMBL" id="MPN25947.1"/>
    </source>
</evidence>
<name>A0A645GGA0_9ZZZZ</name>
<dbReference type="EMBL" id="VSSQ01075317">
    <property type="protein sequence ID" value="MPN25947.1"/>
    <property type="molecule type" value="Genomic_DNA"/>
</dbReference>
<gene>
    <name evidence="1" type="ORF">SDC9_173368</name>
</gene>